<sequence>RLLPLIANLCPPRESPEFQTIPRQNGTIIELGYTIKKKFVDEKRVTHLKEIYGILSANNVRFSDKLEHSSTHSVNLAPRGEQ</sequence>
<accession>A0A9N9JJW8</accession>
<comment type="caution">
    <text evidence="1">The sequence shown here is derived from an EMBL/GenBank/DDBJ whole genome shotgun (WGS) entry which is preliminary data.</text>
</comment>
<dbReference type="Proteomes" id="UP000789508">
    <property type="component" value="Unassembled WGS sequence"/>
</dbReference>
<dbReference type="EMBL" id="CAJVPS010058349">
    <property type="protein sequence ID" value="CAG8780001.1"/>
    <property type="molecule type" value="Genomic_DNA"/>
</dbReference>
<organism evidence="1 2">
    <name type="scientific">Ambispora leptoticha</name>
    <dbReference type="NCBI Taxonomy" id="144679"/>
    <lineage>
        <taxon>Eukaryota</taxon>
        <taxon>Fungi</taxon>
        <taxon>Fungi incertae sedis</taxon>
        <taxon>Mucoromycota</taxon>
        <taxon>Glomeromycotina</taxon>
        <taxon>Glomeromycetes</taxon>
        <taxon>Archaeosporales</taxon>
        <taxon>Ambisporaceae</taxon>
        <taxon>Ambispora</taxon>
    </lineage>
</organism>
<evidence type="ECO:0000313" key="1">
    <source>
        <dbReference type="EMBL" id="CAG8780001.1"/>
    </source>
</evidence>
<name>A0A9N9JJW8_9GLOM</name>
<gene>
    <name evidence="1" type="ORF">ALEPTO_LOCUS14628</name>
</gene>
<dbReference type="OrthoDB" id="2379186at2759"/>
<reference evidence="1" key="1">
    <citation type="submission" date="2021-06" db="EMBL/GenBank/DDBJ databases">
        <authorList>
            <person name="Kallberg Y."/>
            <person name="Tangrot J."/>
            <person name="Rosling A."/>
        </authorList>
    </citation>
    <scope>NUCLEOTIDE SEQUENCE</scope>
    <source>
        <strain evidence="1">FL130A</strain>
    </source>
</reference>
<keyword evidence="2" id="KW-1185">Reference proteome</keyword>
<protein>
    <submittedName>
        <fullName evidence="1">14198_t:CDS:1</fullName>
    </submittedName>
</protein>
<evidence type="ECO:0000313" key="2">
    <source>
        <dbReference type="Proteomes" id="UP000789508"/>
    </source>
</evidence>
<feature type="non-terminal residue" evidence="1">
    <location>
        <position position="1"/>
    </location>
</feature>
<proteinExistence type="predicted"/>
<dbReference type="AlphaFoldDB" id="A0A9N9JJW8"/>
<feature type="non-terminal residue" evidence="1">
    <location>
        <position position="82"/>
    </location>
</feature>